<dbReference type="InterPro" id="IPR036291">
    <property type="entry name" value="NAD(P)-bd_dom_sf"/>
</dbReference>
<keyword evidence="4" id="KW-1185">Reference proteome</keyword>
<dbReference type="SMART" id="SM00822">
    <property type="entry name" value="PKS_KR"/>
    <property type="match status" value="1"/>
</dbReference>
<evidence type="ECO:0000259" key="2">
    <source>
        <dbReference type="SMART" id="SM00822"/>
    </source>
</evidence>
<sequence length="328" mass="34583">MSWTEADVPAQHDRTVVVTGANSGIGYETARVLAERGATVIMACRSTDRGREAAKRVQSTDVPGTLVVAGLDLADLESVRTFPDRLADASIGGASVPTIDCLINNAGVMAIPRSETADGFETQFGVNHLGHFALTGVLLGHLAADARVVTVSSKAHEGGEIDFADLNHEDSYDKWGAYAQSKLANLLFAYELDRRLEAAGMDVTSVACHPGYADTNLQARGPKAAGSKLRLAAMGAINALVAQSAADGALPTLYAATHPEVEGGAYYGPGGLFGMRGAPERQESTERSHDRETARALWTVSEELTGVEIEIPPRTEGWSVPGLGALRR</sequence>
<dbReference type="RefSeq" id="WP_224829902.1">
    <property type="nucleotide sequence ID" value="NZ_JAIVEF010000031.1"/>
</dbReference>
<keyword evidence="1" id="KW-0560">Oxidoreductase</keyword>
<dbReference type="PRINTS" id="PR00081">
    <property type="entry name" value="GDHRDH"/>
</dbReference>
<dbReference type="Proteomes" id="UP001595925">
    <property type="component" value="Unassembled WGS sequence"/>
</dbReference>
<reference evidence="3 4" key="1">
    <citation type="journal article" date="2019" name="Int. J. Syst. Evol. Microbiol.">
        <title>The Global Catalogue of Microorganisms (GCM) 10K type strain sequencing project: providing services to taxonomists for standard genome sequencing and annotation.</title>
        <authorList>
            <consortium name="The Broad Institute Genomics Platform"/>
            <consortium name="The Broad Institute Genome Sequencing Center for Infectious Disease"/>
            <person name="Wu L."/>
            <person name="Ma J."/>
        </authorList>
    </citation>
    <scope>NUCLEOTIDE SEQUENCE [LARGE SCALE GENOMIC DNA]</scope>
    <source>
        <strain evidence="3 4">CGMCC 1.15824</strain>
    </source>
</reference>
<dbReference type="GO" id="GO:0016491">
    <property type="term" value="F:oxidoreductase activity"/>
    <property type="evidence" value="ECO:0007669"/>
    <property type="project" value="UniProtKB-KW"/>
</dbReference>
<dbReference type="AlphaFoldDB" id="A0ABD5QE32"/>
<dbReference type="PANTHER" id="PTHR43157">
    <property type="entry name" value="PHOSPHATIDYLINOSITOL-GLYCAN BIOSYNTHESIS CLASS F PROTEIN-RELATED"/>
    <property type="match status" value="1"/>
</dbReference>
<accession>A0ABD5QE32</accession>
<feature type="domain" description="Ketoreductase" evidence="2">
    <location>
        <begin position="14"/>
        <end position="159"/>
    </location>
</feature>
<dbReference type="EMBL" id="JBHSJG010000034">
    <property type="protein sequence ID" value="MFC4987869.1"/>
    <property type="molecule type" value="Genomic_DNA"/>
</dbReference>
<organism evidence="3 4">
    <name type="scientific">Saliphagus infecundisoli</name>
    <dbReference type="NCBI Taxonomy" id="1849069"/>
    <lineage>
        <taxon>Archaea</taxon>
        <taxon>Methanobacteriati</taxon>
        <taxon>Methanobacteriota</taxon>
        <taxon>Stenosarchaea group</taxon>
        <taxon>Halobacteria</taxon>
        <taxon>Halobacteriales</taxon>
        <taxon>Natrialbaceae</taxon>
        <taxon>Saliphagus</taxon>
    </lineage>
</organism>
<gene>
    <name evidence="3" type="ORF">ACFPFO_08905</name>
</gene>
<dbReference type="InterPro" id="IPR057326">
    <property type="entry name" value="KR_dom"/>
</dbReference>
<evidence type="ECO:0000313" key="4">
    <source>
        <dbReference type="Proteomes" id="UP001595925"/>
    </source>
</evidence>
<dbReference type="PANTHER" id="PTHR43157:SF31">
    <property type="entry name" value="PHOSPHATIDYLINOSITOL-GLYCAN BIOSYNTHESIS CLASS F PROTEIN"/>
    <property type="match status" value="1"/>
</dbReference>
<evidence type="ECO:0000256" key="1">
    <source>
        <dbReference type="ARBA" id="ARBA00023002"/>
    </source>
</evidence>
<dbReference type="SUPFAM" id="SSF51735">
    <property type="entry name" value="NAD(P)-binding Rossmann-fold domains"/>
    <property type="match status" value="1"/>
</dbReference>
<comment type="caution">
    <text evidence="3">The sequence shown here is derived from an EMBL/GenBank/DDBJ whole genome shotgun (WGS) entry which is preliminary data.</text>
</comment>
<dbReference type="CDD" id="cd05327">
    <property type="entry name" value="retinol-DH_like_SDR_c_like"/>
    <property type="match status" value="1"/>
</dbReference>
<protein>
    <submittedName>
        <fullName evidence="3">Oxidoreductase</fullName>
    </submittedName>
</protein>
<dbReference type="NCBIfam" id="NF004846">
    <property type="entry name" value="PRK06197.1"/>
    <property type="match status" value="1"/>
</dbReference>
<dbReference type="Gene3D" id="3.40.50.720">
    <property type="entry name" value="NAD(P)-binding Rossmann-like Domain"/>
    <property type="match status" value="1"/>
</dbReference>
<dbReference type="NCBIfam" id="NF004513">
    <property type="entry name" value="PRK05854.1"/>
    <property type="match status" value="1"/>
</dbReference>
<evidence type="ECO:0000313" key="3">
    <source>
        <dbReference type="EMBL" id="MFC4987869.1"/>
    </source>
</evidence>
<name>A0ABD5QE32_9EURY</name>
<dbReference type="InterPro" id="IPR002347">
    <property type="entry name" value="SDR_fam"/>
</dbReference>
<dbReference type="Pfam" id="PF00106">
    <property type="entry name" value="adh_short"/>
    <property type="match status" value="1"/>
</dbReference>
<proteinExistence type="predicted"/>